<accession>A0A292ZFJ3</accession>
<gene>
    <name evidence="1" type="ORF">SFOMI_2179</name>
</gene>
<protein>
    <submittedName>
        <fullName evidence="1">Uncharacterized protein</fullName>
    </submittedName>
</protein>
<dbReference type="AlphaFoldDB" id="A0A292ZFJ3"/>
<reference evidence="1 2" key="1">
    <citation type="journal article" date="2013" name="Biodegradation">
        <title>Occurrence of 4-tert-butylphenol (4-t-BP) biodegradation in an aquatic sample caused by the presence of Spirodela polyrrhiza and isolation of a 4-t-BP-utilizing bacterium.</title>
        <authorList>
            <person name="Ogata Y."/>
            <person name="Toyama T."/>
            <person name="Yu N."/>
            <person name="Wang X."/>
            <person name="Sei K."/>
            <person name="Ike M."/>
        </authorList>
    </citation>
    <scope>NUCLEOTIDE SEQUENCE [LARGE SCALE GENOMIC DNA]</scope>
    <source>
        <strain evidence="1 2">OMI</strain>
    </source>
</reference>
<organism evidence="1 2">
    <name type="scientific">Sphingobium fuliginis (strain ATCC 27551)</name>
    <dbReference type="NCBI Taxonomy" id="336203"/>
    <lineage>
        <taxon>Bacteria</taxon>
        <taxon>Pseudomonadati</taxon>
        <taxon>Pseudomonadota</taxon>
        <taxon>Alphaproteobacteria</taxon>
        <taxon>Sphingomonadales</taxon>
        <taxon>Sphingomonadaceae</taxon>
        <taxon>Sphingobium</taxon>
    </lineage>
</organism>
<dbReference type="Proteomes" id="UP000221538">
    <property type="component" value="Unassembled WGS sequence"/>
</dbReference>
<evidence type="ECO:0000313" key="2">
    <source>
        <dbReference type="Proteomes" id="UP000221538"/>
    </source>
</evidence>
<dbReference type="EMBL" id="BEWI01000031">
    <property type="protein sequence ID" value="GAY21629.1"/>
    <property type="molecule type" value="Genomic_DNA"/>
</dbReference>
<evidence type="ECO:0000313" key="1">
    <source>
        <dbReference type="EMBL" id="GAY21629.1"/>
    </source>
</evidence>
<proteinExistence type="predicted"/>
<reference evidence="1 2" key="2">
    <citation type="journal article" date="2013" name="Environ. Sci. Technol.">
        <title>The 4-tert-butylphenol-utilizing bacterium Sphingobium fuliginis OMI can degrade bisphenols via phenolic ring hydroxylation and meta-cleavage pathway.</title>
        <authorList>
            <person name="Ogata Y."/>
            <person name="Goda S."/>
            <person name="Toyama T."/>
            <person name="Sei K."/>
            <person name="Ike M."/>
        </authorList>
    </citation>
    <scope>NUCLEOTIDE SEQUENCE [LARGE SCALE GENOMIC DNA]</scope>
    <source>
        <strain evidence="1 2">OMI</strain>
    </source>
</reference>
<name>A0A292ZFJ3_SPHSA</name>
<comment type="caution">
    <text evidence="1">The sequence shown here is derived from an EMBL/GenBank/DDBJ whole genome shotgun (WGS) entry which is preliminary data.</text>
</comment>
<sequence length="44" mass="4444">MAHAPRASGHSGIFFGLAAVPALAISPKPLHMRGLPGASRAAPR</sequence>